<feature type="transmembrane region" description="Helical" evidence="6">
    <location>
        <begin position="149"/>
        <end position="170"/>
    </location>
</feature>
<feature type="transmembrane region" description="Helical" evidence="6">
    <location>
        <begin position="124"/>
        <end position="143"/>
    </location>
</feature>
<name>A0A930UZ59_9ACTN</name>
<sequence>MNSQIPQAVRAGVEGIADQLEELAEEIKPRLRGWLHLGSAPLTLAAGIVLIVLSPNAATRTASALFTGSALLLFTVSAIYHTGSWSPRTWSVLRRFDHSNIFVLIAGSYTPFAVILLDGAARTLLLSVVWTGAALGVLFRIFWTDAPRWLYTPIYIALGWAAVFFIPDLFEGAISLGTGIGIAVFVLIVTGGALYTFGGVVYGLKRPNPAPRWFGFHEVFHSFTVLAFVSHYVGVSLATYSLR</sequence>
<evidence type="ECO:0000256" key="4">
    <source>
        <dbReference type="ARBA" id="ARBA00023136"/>
    </source>
</evidence>
<dbReference type="PANTHER" id="PTHR20855:SF3">
    <property type="entry name" value="LD03007P"/>
    <property type="match status" value="1"/>
</dbReference>
<dbReference type="AlphaFoldDB" id="A0A930UZ59"/>
<evidence type="ECO:0000313" key="8">
    <source>
        <dbReference type="Proteomes" id="UP000656804"/>
    </source>
</evidence>
<dbReference type="Pfam" id="PF03006">
    <property type="entry name" value="HlyIII"/>
    <property type="match status" value="1"/>
</dbReference>
<feature type="transmembrane region" description="Helical" evidence="6">
    <location>
        <begin position="62"/>
        <end position="80"/>
    </location>
</feature>
<dbReference type="GO" id="GO:0016020">
    <property type="term" value="C:membrane"/>
    <property type="evidence" value="ECO:0007669"/>
    <property type="project" value="UniProtKB-SubCell"/>
</dbReference>
<gene>
    <name evidence="7" type="ORF">ISG29_17965</name>
</gene>
<comment type="caution">
    <text evidence="7">The sequence shown here is derived from an EMBL/GenBank/DDBJ whole genome shotgun (WGS) entry which is preliminary data.</text>
</comment>
<accession>A0A930UZ59</accession>
<evidence type="ECO:0000256" key="5">
    <source>
        <dbReference type="PIRSR" id="PIRSR604254-1"/>
    </source>
</evidence>
<evidence type="ECO:0000256" key="2">
    <source>
        <dbReference type="ARBA" id="ARBA00022692"/>
    </source>
</evidence>
<feature type="binding site" evidence="5">
    <location>
        <position position="217"/>
    </location>
    <ligand>
        <name>Zn(2+)</name>
        <dbReference type="ChEBI" id="CHEBI:29105"/>
    </ligand>
</feature>
<keyword evidence="5" id="KW-0479">Metal-binding</keyword>
<evidence type="ECO:0000256" key="6">
    <source>
        <dbReference type="SAM" id="Phobius"/>
    </source>
</evidence>
<proteinExistence type="predicted"/>
<keyword evidence="4 6" id="KW-0472">Membrane</keyword>
<keyword evidence="3 6" id="KW-1133">Transmembrane helix</keyword>
<dbReference type="GO" id="GO:0046872">
    <property type="term" value="F:metal ion binding"/>
    <property type="evidence" value="ECO:0007669"/>
    <property type="project" value="UniProtKB-KW"/>
</dbReference>
<dbReference type="RefSeq" id="WP_194504838.1">
    <property type="nucleotide sequence ID" value="NZ_JADIVZ010000013.1"/>
</dbReference>
<dbReference type="InterPro" id="IPR004254">
    <property type="entry name" value="AdipoR/HlyIII-related"/>
</dbReference>
<feature type="transmembrane region" description="Helical" evidence="6">
    <location>
        <begin position="33"/>
        <end position="53"/>
    </location>
</feature>
<feature type="transmembrane region" description="Helical" evidence="6">
    <location>
        <begin position="100"/>
        <end position="117"/>
    </location>
</feature>
<keyword evidence="5" id="KW-0862">Zinc</keyword>
<keyword evidence="8" id="KW-1185">Reference proteome</keyword>
<protein>
    <submittedName>
        <fullName evidence="7">Hemolysin III family protein</fullName>
    </submittedName>
</protein>
<evidence type="ECO:0000313" key="7">
    <source>
        <dbReference type="EMBL" id="MBF4163573.1"/>
    </source>
</evidence>
<evidence type="ECO:0000256" key="3">
    <source>
        <dbReference type="ARBA" id="ARBA00022989"/>
    </source>
</evidence>
<keyword evidence="2 6" id="KW-0812">Transmembrane</keyword>
<feature type="transmembrane region" description="Helical" evidence="6">
    <location>
        <begin position="219"/>
        <end position="242"/>
    </location>
</feature>
<dbReference type="PANTHER" id="PTHR20855">
    <property type="entry name" value="ADIPOR/PROGESTIN RECEPTOR-RELATED"/>
    <property type="match status" value="1"/>
</dbReference>
<feature type="binding site" evidence="5">
    <location>
        <position position="81"/>
    </location>
    <ligand>
        <name>Zn(2+)</name>
        <dbReference type="ChEBI" id="CHEBI:29105"/>
    </ligand>
</feature>
<dbReference type="EMBL" id="JADIVZ010000013">
    <property type="protein sequence ID" value="MBF4163573.1"/>
    <property type="molecule type" value="Genomic_DNA"/>
</dbReference>
<evidence type="ECO:0000256" key="1">
    <source>
        <dbReference type="ARBA" id="ARBA00004141"/>
    </source>
</evidence>
<organism evidence="7 8">
    <name type="scientific">Nocardioides acrostichi</name>
    <dbReference type="NCBI Taxonomy" id="2784339"/>
    <lineage>
        <taxon>Bacteria</taxon>
        <taxon>Bacillati</taxon>
        <taxon>Actinomycetota</taxon>
        <taxon>Actinomycetes</taxon>
        <taxon>Propionibacteriales</taxon>
        <taxon>Nocardioidaceae</taxon>
        <taxon>Nocardioides</taxon>
    </lineage>
</organism>
<comment type="subcellular location">
    <subcellularLocation>
        <location evidence="1">Membrane</location>
        <topology evidence="1">Multi-pass membrane protein</topology>
    </subcellularLocation>
</comment>
<feature type="binding site" evidence="5">
    <location>
        <position position="221"/>
    </location>
    <ligand>
        <name>Zn(2+)</name>
        <dbReference type="ChEBI" id="CHEBI:29105"/>
    </ligand>
</feature>
<reference evidence="7" key="1">
    <citation type="submission" date="2020-11" db="EMBL/GenBank/DDBJ databases">
        <title>Nocardioides sp. CBS4Y-1, whole genome shotgun sequence.</title>
        <authorList>
            <person name="Tuo L."/>
        </authorList>
    </citation>
    <scope>NUCLEOTIDE SEQUENCE</scope>
    <source>
        <strain evidence="7">CBS4Y-1</strain>
    </source>
</reference>
<dbReference type="Proteomes" id="UP000656804">
    <property type="component" value="Unassembled WGS sequence"/>
</dbReference>
<feature type="transmembrane region" description="Helical" evidence="6">
    <location>
        <begin position="182"/>
        <end position="204"/>
    </location>
</feature>